<dbReference type="AlphaFoldDB" id="A0A419SJ90"/>
<dbReference type="PRINTS" id="PR00111">
    <property type="entry name" value="ABHYDROLASE"/>
</dbReference>
<evidence type="ECO:0000313" key="2">
    <source>
        <dbReference type="EMBL" id="RKD24020.1"/>
    </source>
</evidence>
<feature type="domain" description="AB hydrolase-1" evidence="1">
    <location>
        <begin position="30"/>
        <end position="261"/>
    </location>
</feature>
<dbReference type="EMBL" id="MCHY01000008">
    <property type="protein sequence ID" value="RKD24020.1"/>
    <property type="molecule type" value="Genomic_DNA"/>
</dbReference>
<dbReference type="GO" id="GO:0003824">
    <property type="term" value="F:catalytic activity"/>
    <property type="evidence" value="ECO:0007669"/>
    <property type="project" value="InterPro"/>
</dbReference>
<dbReference type="PANTHER" id="PTHR46438:SF11">
    <property type="entry name" value="LIPASE-RELATED"/>
    <property type="match status" value="1"/>
</dbReference>
<proteinExistence type="predicted"/>
<name>A0A419SJ90_9BACL</name>
<comment type="caution">
    <text evidence="2">The sequence shown here is derived from an EMBL/GenBank/DDBJ whole genome shotgun (WGS) entry which is preliminary data.</text>
</comment>
<reference evidence="2 3" key="1">
    <citation type="submission" date="2016-08" db="EMBL/GenBank/DDBJ databases">
        <title>Novel Firmicute Genomes.</title>
        <authorList>
            <person name="Poppleton D.I."/>
            <person name="Gribaldo S."/>
        </authorList>
    </citation>
    <scope>NUCLEOTIDE SEQUENCE [LARGE SCALE GENOMIC DNA]</scope>
    <source>
        <strain evidence="2 3">RAOx-1</strain>
    </source>
</reference>
<dbReference type="InterPro" id="IPR029058">
    <property type="entry name" value="AB_hydrolase_fold"/>
</dbReference>
<dbReference type="RefSeq" id="WP_120189257.1">
    <property type="nucleotide sequence ID" value="NZ_MCHY01000008.1"/>
</dbReference>
<dbReference type="InterPro" id="IPR000639">
    <property type="entry name" value="Epox_hydrolase-like"/>
</dbReference>
<dbReference type="PANTHER" id="PTHR46438">
    <property type="entry name" value="ALPHA/BETA-HYDROLASES SUPERFAMILY PROTEIN"/>
    <property type="match status" value="1"/>
</dbReference>
<dbReference type="Proteomes" id="UP000284219">
    <property type="component" value="Unassembled WGS sequence"/>
</dbReference>
<evidence type="ECO:0000259" key="1">
    <source>
        <dbReference type="Pfam" id="PF00561"/>
    </source>
</evidence>
<accession>A0A419SJ90</accession>
<keyword evidence="3" id="KW-1185">Reference proteome</keyword>
<evidence type="ECO:0000313" key="3">
    <source>
        <dbReference type="Proteomes" id="UP000284219"/>
    </source>
</evidence>
<dbReference type="OrthoDB" id="9797695at2"/>
<sequence length="278" mass="32214">MDRSSRIKLLDCDVYFEHLKPEETDASFSFLLVHGFLGSCFSFRKLAPLLAQRYDVYSIDLVGFGASEKSQTFRYSYFQYASLLVEFMRKKGLSKVILIGHSMGGQIALYTAKFFPRSVAGLILIGSSGYVLRAPRLAVSLSYLPFSSWWMKFWMRRYKIEEVLKNTLFDDSLITREMVDAYQAPMKDRDFTYTLLGLLRHREGDLTREEIQTIKQETLLIWGEQDEIVPIRIGLGLSQDLPHAQFACIPDTGHQSIEEKPLEVFNEIEKWLRKLNLH</sequence>
<dbReference type="Gene3D" id="3.40.50.1820">
    <property type="entry name" value="alpha/beta hydrolase"/>
    <property type="match status" value="1"/>
</dbReference>
<dbReference type="Pfam" id="PF00561">
    <property type="entry name" value="Abhydrolase_1"/>
    <property type="match status" value="1"/>
</dbReference>
<dbReference type="InterPro" id="IPR000073">
    <property type="entry name" value="AB_hydrolase_1"/>
</dbReference>
<organism evidence="2 3">
    <name type="scientific">Ammoniphilus oxalaticus</name>
    <dbReference type="NCBI Taxonomy" id="66863"/>
    <lineage>
        <taxon>Bacteria</taxon>
        <taxon>Bacillati</taxon>
        <taxon>Bacillota</taxon>
        <taxon>Bacilli</taxon>
        <taxon>Bacillales</taxon>
        <taxon>Paenibacillaceae</taxon>
        <taxon>Aneurinibacillus group</taxon>
        <taxon>Ammoniphilus</taxon>
    </lineage>
</organism>
<gene>
    <name evidence="2" type="ORF">BEP19_06275</name>
</gene>
<dbReference type="PRINTS" id="PR00412">
    <property type="entry name" value="EPOXHYDRLASE"/>
</dbReference>
<protein>
    <recommendedName>
        <fullName evidence="1">AB hydrolase-1 domain-containing protein</fullName>
    </recommendedName>
</protein>
<dbReference type="SUPFAM" id="SSF53474">
    <property type="entry name" value="alpha/beta-Hydrolases"/>
    <property type="match status" value="1"/>
</dbReference>